<comment type="caution">
    <text evidence="1">The sequence shown here is derived from an EMBL/GenBank/DDBJ whole genome shotgun (WGS) entry which is preliminary data.</text>
</comment>
<sequence length="117" mass="12760">EGSMTQIGANNGPRHARVAGYAVSYNAAKLGQDERIAHDHEALNSMAFMWALADRAIITEVIQDVGDGLDREWVPDLGTRNVAGGLGYTVYVNGIRYTFPLRKRGPPTGYFSRGYSA</sequence>
<accession>A0A550BTK1</accession>
<dbReference type="Proteomes" id="UP000320762">
    <property type="component" value="Unassembled WGS sequence"/>
</dbReference>
<dbReference type="OrthoDB" id="2684108at2759"/>
<gene>
    <name evidence="1" type="ORF">BD626DRAFT_415219</name>
</gene>
<proteinExistence type="predicted"/>
<organism evidence="1 2">
    <name type="scientific">Schizophyllum amplum</name>
    <dbReference type="NCBI Taxonomy" id="97359"/>
    <lineage>
        <taxon>Eukaryota</taxon>
        <taxon>Fungi</taxon>
        <taxon>Dikarya</taxon>
        <taxon>Basidiomycota</taxon>
        <taxon>Agaricomycotina</taxon>
        <taxon>Agaricomycetes</taxon>
        <taxon>Agaricomycetidae</taxon>
        <taxon>Agaricales</taxon>
        <taxon>Schizophyllaceae</taxon>
        <taxon>Schizophyllum</taxon>
    </lineage>
</organism>
<name>A0A550BTK1_9AGAR</name>
<dbReference type="EMBL" id="VDMD01000089">
    <property type="protein sequence ID" value="TRM55879.1"/>
    <property type="molecule type" value="Genomic_DNA"/>
</dbReference>
<feature type="non-terminal residue" evidence="1">
    <location>
        <position position="1"/>
    </location>
</feature>
<keyword evidence="2" id="KW-1185">Reference proteome</keyword>
<reference evidence="1 2" key="1">
    <citation type="journal article" date="2019" name="New Phytol.">
        <title>Comparative genomics reveals unique wood-decay strategies and fruiting body development in the Schizophyllaceae.</title>
        <authorList>
            <person name="Almasi E."/>
            <person name="Sahu N."/>
            <person name="Krizsan K."/>
            <person name="Balint B."/>
            <person name="Kovacs G.M."/>
            <person name="Kiss B."/>
            <person name="Cseklye J."/>
            <person name="Drula E."/>
            <person name="Henrissat B."/>
            <person name="Nagy I."/>
            <person name="Chovatia M."/>
            <person name="Adam C."/>
            <person name="LaButti K."/>
            <person name="Lipzen A."/>
            <person name="Riley R."/>
            <person name="Grigoriev I.V."/>
            <person name="Nagy L.G."/>
        </authorList>
    </citation>
    <scope>NUCLEOTIDE SEQUENCE [LARGE SCALE GENOMIC DNA]</scope>
    <source>
        <strain evidence="1 2">NL-1724</strain>
    </source>
</reference>
<evidence type="ECO:0000313" key="2">
    <source>
        <dbReference type="Proteomes" id="UP000320762"/>
    </source>
</evidence>
<evidence type="ECO:0000313" key="1">
    <source>
        <dbReference type="EMBL" id="TRM55879.1"/>
    </source>
</evidence>
<dbReference type="STRING" id="97359.A0A550BTK1"/>
<dbReference type="AlphaFoldDB" id="A0A550BTK1"/>
<protein>
    <submittedName>
        <fullName evidence="1">Uncharacterized protein</fullName>
    </submittedName>
</protein>